<dbReference type="InterPro" id="IPR000014">
    <property type="entry name" value="PAS"/>
</dbReference>
<dbReference type="SMART" id="SM00267">
    <property type="entry name" value="GGDEF"/>
    <property type="match status" value="1"/>
</dbReference>
<dbReference type="InterPro" id="IPR013767">
    <property type="entry name" value="PAS_fold"/>
</dbReference>
<dbReference type="SUPFAM" id="SSF141868">
    <property type="entry name" value="EAL domain-like"/>
    <property type="match status" value="1"/>
</dbReference>
<dbReference type="Gene3D" id="3.20.20.450">
    <property type="entry name" value="EAL domain"/>
    <property type="match status" value="1"/>
</dbReference>
<dbReference type="InterPro" id="IPR029787">
    <property type="entry name" value="Nucleotide_cyclase"/>
</dbReference>
<dbReference type="PANTHER" id="PTHR44757">
    <property type="entry name" value="DIGUANYLATE CYCLASE DGCP"/>
    <property type="match status" value="1"/>
</dbReference>
<dbReference type="Pfam" id="PF08447">
    <property type="entry name" value="PAS_3"/>
    <property type="match status" value="2"/>
</dbReference>
<dbReference type="eggNOG" id="COG2203">
    <property type="taxonomic scope" value="Bacteria"/>
</dbReference>
<dbReference type="RefSeq" id="WP_012874398.1">
    <property type="nucleotide sequence ID" value="NC_013525.1"/>
</dbReference>
<feature type="domain" description="PAC" evidence="3">
    <location>
        <begin position="831"/>
        <end position="886"/>
    </location>
</feature>
<reference evidence="7" key="1">
    <citation type="journal article" date="2010" name="Stand. Genomic Sci.">
        <title>Complete genome sequence of 'Thermobaculum terrenum' type strain (YNP1).</title>
        <authorList>
            <person name="Kiss H."/>
            <person name="Cleland D."/>
            <person name="Lapidus A."/>
            <person name="Lucas S."/>
            <person name="Glavina Del Rio T."/>
            <person name="Nolan M."/>
            <person name="Tice H."/>
            <person name="Han C."/>
            <person name="Goodwin L."/>
            <person name="Pitluck S."/>
            <person name="Liolios K."/>
            <person name="Ivanova N."/>
            <person name="Mavromatis K."/>
            <person name="Ovchinnikova G."/>
            <person name="Pati A."/>
            <person name="Chen A."/>
            <person name="Palaniappan K."/>
            <person name="Land M."/>
            <person name="Hauser L."/>
            <person name="Chang Y."/>
            <person name="Jeffries C."/>
            <person name="Lu M."/>
            <person name="Brettin T."/>
            <person name="Detter J."/>
            <person name="Goker M."/>
            <person name="Tindall B."/>
            <person name="Beck B."/>
            <person name="McDermott T."/>
            <person name="Woyke T."/>
            <person name="Bristow J."/>
            <person name="Eisen J."/>
            <person name="Markowitz V."/>
            <person name="Hugenholtz P."/>
            <person name="Kyrpides N."/>
            <person name="Klenk H."/>
            <person name="Cheng J."/>
        </authorList>
    </citation>
    <scope>NUCLEOTIDE SEQUENCE [LARGE SCALE GENOMIC DNA]</scope>
    <source>
        <strain evidence="7">ATCC BAA-798 / YNP1</strain>
    </source>
</reference>
<dbReference type="Pfam" id="PF00989">
    <property type="entry name" value="PAS"/>
    <property type="match status" value="2"/>
</dbReference>
<dbReference type="PROSITE" id="PS50112">
    <property type="entry name" value="PAS"/>
    <property type="match status" value="4"/>
</dbReference>
<dbReference type="PROSITE" id="PS50883">
    <property type="entry name" value="EAL"/>
    <property type="match status" value="1"/>
</dbReference>
<dbReference type="Gene3D" id="3.30.450.20">
    <property type="entry name" value="PAS domain"/>
    <property type="match status" value="4"/>
</dbReference>
<dbReference type="Pfam" id="PF00563">
    <property type="entry name" value="EAL"/>
    <property type="match status" value="1"/>
</dbReference>
<name>D1CEK7_THET1</name>
<dbReference type="InterPro" id="IPR003018">
    <property type="entry name" value="GAF"/>
</dbReference>
<feature type="domain" description="EAL" evidence="4">
    <location>
        <begin position="1528"/>
        <end position="1783"/>
    </location>
</feature>
<dbReference type="KEGG" id="ttr:Tter_0442"/>
<dbReference type="OrthoDB" id="425396at2"/>
<evidence type="ECO:0000313" key="7">
    <source>
        <dbReference type="Proteomes" id="UP000000323"/>
    </source>
</evidence>
<dbReference type="FunFam" id="3.30.70.270:FF:000001">
    <property type="entry name" value="Diguanylate cyclase domain protein"/>
    <property type="match status" value="1"/>
</dbReference>
<dbReference type="SUPFAM" id="SSF55785">
    <property type="entry name" value="PYP-like sensor domain (PAS domain)"/>
    <property type="match status" value="4"/>
</dbReference>
<feature type="domain" description="PAC" evidence="3">
    <location>
        <begin position="586"/>
        <end position="638"/>
    </location>
</feature>
<dbReference type="EMBL" id="CP001825">
    <property type="protein sequence ID" value="ACZ41363.1"/>
    <property type="molecule type" value="Genomic_DNA"/>
</dbReference>
<organism evidence="6 7">
    <name type="scientific">Thermobaculum terrenum (strain ATCC BAA-798 / CCMEE 7001 / YNP1)</name>
    <dbReference type="NCBI Taxonomy" id="525904"/>
    <lineage>
        <taxon>Bacteria</taxon>
        <taxon>Bacillati</taxon>
        <taxon>Chloroflexota</taxon>
        <taxon>Chloroflexia</taxon>
        <taxon>Candidatus Thermobaculales</taxon>
        <taxon>Candidatus Thermobaculaceae</taxon>
        <taxon>Thermobaculum</taxon>
    </lineage>
</organism>
<dbReference type="CDD" id="cd01949">
    <property type="entry name" value="GGDEF"/>
    <property type="match status" value="1"/>
</dbReference>
<evidence type="ECO:0000259" key="2">
    <source>
        <dbReference type="PROSITE" id="PS50112"/>
    </source>
</evidence>
<evidence type="ECO:0000259" key="5">
    <source>
        <dbReference type="PROSITE" id="PS50887"/>
    </source>
</evidence>
<dbReference type="PROSITE" id="PS50113">
    <property type="entry name" value="PAC"/>
    <property type="match status" value="4"/>
</dbReference>
<dbReference type="eggNOG" id="COG5001">
    <property type="taxonomic scope" value="Bacteria"/>
</dbReference>
<dbReference type="eggNOG" id="COG2202">
    <property type="taxonomic scope" value="Bacteria"/>
</dbReference>
<feature type="coiled-coil region" evidence="1">
    <location>
        <begin position="1043"/>
        <end position="1071"/>
    </location>
</feature>
<dbReference type="InterPro" id="IPR035919">
    <property type="entry name" value="EAL_sf"/>
</dbReference>
<feature type="domain" description="PAS" evidence="2">
    <location>
        <begin position="768"/>
        <end position="833"/>
    </location>
</feature>
<evidence type="ECO:0000259" key="4">
    <source>
        <dbReference type="PROSITE" id="PS50883"/>
    </source>
</evidence>
<dbReference type="Gene3D" id="3.30.70.270">
    <property type="match status" value="1"/>
</dbReference>
<feature type="domain" description="PAC" evidence="3">
    <location>
        <begin position="1303"/>
        <end position="1355"/>
    </location>
</feature>
<feature type="domain" description="PAS" evidence="2">
    <location>
        <begin position="639"/>
        <end position="709"/>
    </location>
</feature>
<dbReference type="InterPro" id="IPR043128">
    <property type="entry name" value="Rev_trsase/Diguanyl_cyclase"/>
</dbReference>
<evidence type="ECO:0000313" key="6">
    <source>
        <dbReference type="EMBL" id="ACZ41363.1"/>
    </source>
</evidence>
<dbReference type="Proteomes" id="UP000000323">
    <property type="component" value="Chromosome 1"/>
</dbReference>
<feature type="domain" description="PAS" evidence="2">
    <location>
        <begin position="509"/>
        <end position="582"/>
    </location>
</feature>
<dbReference type="SMART" id="SM00065">
    <property type="entry name" value="GAF"/>
    <property type="match status" value="4"/>
</dbReference>
<dbReference type="PROSITE" id="PS50887">
    <property type="entry name" value="GGDEF"/>
    <property type="match status" value="1"/>
</dbReference>
<keyword evidence="1" id="KW-0175">Coiled coil</keyword>
<dbReference type="SMART" id="SM00091">
    <property type="entry name" value="PAS"/>
    <property type="match status" value="4"/>
</dbReference>
<dbReference type="SUPFAM" id="SSF55073">
    <property type="entry name" value="Nucleotide cyclase"/>
    <property type="match status" value="1"/>
</dbReference>
<dbReference type="InterPro" id="IPR001633">
    <property type="entry name" value="EAL_dom"/>
</dbReference>
<feature type="domain" description="GGDEF" evidence="5">
    <location>
        <begin position="1387"/>
        <end position="1519"/>
    </location>
</feature>
<feature type="domain" description="PAS" evidence="2">
    <location>
        <begin position="1226"/>
        <end position="1300"/>
    </location>
</feature>
<dbReference type="HOGENOM" id="CLU_238479_0_0_0"/>
<dbReference type="SMART" id="SM00052">
    <property type="entry name" value="EAL"/>
    <property type="match status" value="1"/>
</dbReference>
<gene>
    <name evidence="6" type="ordered locus">Tter_0442</name>
</gene>
<evidence type="ECO:0000259" key="3">
    <source>
        <dbReference type="PROSITE" id="PS50113"/>
    </source>
</evidence>
<keyword evidence="7" id="KW-1185">Reference proteome</keyword>
<dbReference type="STRING" id="525904.Tter_0442"/>
<protein>
    <submittedName>
        <fullName evidence="6">Diguanylate cyclase/phosphodiesterase with PAS/PAC and GAF sensor(S)</fullName>
    </submittedName>
</protein>
<proteinExistence type="predicted"/>
<feature type="domain" description="PAC" evidence="3">
    <location>
        <begin position="713"/>
        <end position="765"/>
    </location>
</feature>
<dbReference type="NCBIfam" id="TIGR00229">
    <property type="entry name" value="sensory_box"/>
    <property type="match status" value="4"/>
</dbReference>
<sequence>MIKEEVIETSQSDKLNSYEELKASLLKLAATAIRATGFQVILVNVREGEGFRVITGTDDILLGTYTTFDFWNKLLKEEFRISQSYLVPPWHSRQVLQDVPDDMYVIPDIPEAKSPEDWDPYHFLIVPLLDSKREVIGFFSVDEPVSGKVPSEDLIQDLETFAEHAALAIEKFNLINELSDRVRQVDALYKVSKSINNFQDSEAALRFLVDTANELLHADFAVLLVHEPAGDRAISTAEIDVETYDRLRRLSRELLSPEPTLYELHLADGTPSSRLIGVCVRVGPEDGPMGVLGVFYQDENHPKDISYSILSSLAEQAFTALRNRHLYNAAVSRADRLRVIQSIASRLNRLNDVRKIAKAISEELRQLVDFHACRIFLASDEYLVPAAVITDHSEYSPEEVDNLRVGFGEGITGWVAQHGEPALLHDAAKDTRTRLIPGTNDIDESMLAVPIKYDDRVVGVITLSKVGLNQFDNEDLQLLVILADQAAIAIENAKLVEKLSLEAEALRKSEERNQLISRATNDAIWDWDLSTNRIIWNDAIQRLFGYEADHEFETSIEWWEERCHPDDIERLRESLYGAINSDADVWAEEYRFRKADGSYAYVLDRGYIVRDASGKAIRAVGSMLDITHRIEAAKALRESEERFKAIFEDSAIGMALIDQEGRILKTNKALTKILGYTQNDLIEKNFLELVHPDHESTLRGRFTRIFSGKNTHYHVEQRYIHKDGHEIWGNLTVSAIRSHSGDVDLAVCMLEDITSRKQADSRILFQARLLDQVPVAVIACDMQMRVVHWNSAASDLFGYTPQEAIGKEVFELASTIDKSENIREVIQVVLREGSWRGEVDFPLEDRVVPAQVEISAVRDKRRMLVGLVAVIVDLSDQKKVEERLRRQNVYLSALHEIALATMRRLDPSDVFRTLLTRAAPLFNEENGFVYLEDDDTSKLRLWVGTGVFTDYENTWLEPGEGVSGRVWRTGKPVILKDYISWPHRARMFDELVFHAVMAVPIFLNGRSVGSLGFVSFTQGKVFSEDDLHLLHRLADLASIALENSRLYQQLEKELSERLKAEEELQARAKQQAAVAYLGQLALAEDDQDSLLRKAADTVADVLDVEYSAILRDVDNGKTLVLEAGHGWPEGVIGSRLTAAREGHPPTPDKASFNIYPPEIRYLQSGVIRSAISVGIGGQSSPYGLLCAYSLEPRIFSPDDINFLQSVSNILAAAIEYRRAAQDLMRAEARYRKLVEQIPAVTYIEEMGMRGVVSYISPQVEDMLGYTPEEWTSNPDPWSRIIHPDDYEDVATSMEKAEELGIPFRKEYRMISKSGEIVWVRDEAVIVRDAEGQPLFWQGVLVNITDKKKLEDKLAYQAFHDALTGLPNRALFMDRLKGALARAKRYNSCCAVLFLDLDRFKHVNDSLGHQYGDQLLIEVGNRLLSVVRSADTVARRGGDEFTILLEPICELEYAKQVAERVIKELEKPFLINGQELYISTSIGIALSNEYSDAEELIHNADVAMYWAKSRGRARYEVYDLSMSTFTLEKLKLESELRRAVQREEFSLVYQPVVRLRDKEVVALEALLRWHHPERGLLLPDQFLKELEDTGLIMPLTDWMLREVCRQHKEWQKRVAGELPLVSVNFTARQFQKATMLEDLASILQDMDVSPSCLQLEITETVAMDDAASTARTMKGLKDLGVKLALDDVGTGYSSLSYLRKFPLDVLKVDRTFVMGLGVDPDSTAIVHALVMLAKSLGMLVTAEGVEKQVQVDALSTLGCDLAQGYFFSRPMEPDRITDILVRHALR</sequence>
<dbReference type="SMART" id="SM00086">
    <property type="entry name" value="PAC"/>
    <property type="match status" value="4"/>
</dbReference>
<dbReference type="InterPro" id="IPR013655">
    <property type="entry name" value="PAS_fold_3"/>
</dbReference>
<dbReference type="InterPro" id="IPR035965">
    <property type="entry name" value="PAS-like_dom_sf"/>
</dbReference>
<dbReference type="Gene3D" id="3.30.450.40">
    <property type="match status" value="5"/>
</dbReference>
<dbReference type="InterPro" id="IPR029016">
    <property type="entry name" value="GAF-like_dom_sf"/>
</dbReference>
<accession>D1CEK7</accession>
<dbReference type="InterPro" id="IPR001610">
    <property type="entry name" value="PAC"/>
</dbReference>
<dbReference type="Pfam" id="PF01590">
    <property type="entry name" value="GAF"/>
    <property type="match status" value="1"/>
</dbReference>
<dbReference type="NCBIfam" id="TIGR00254">
    <property type="entry name" value="GGDEF"/>
    <property type="match status" value="1"/>
</dbReference>
<dbReference type="InterPro" id="IPR052155">
    <property type="entry name" value="Biofilm_reg_signaling"/>
</dbReference>
<dbReference type="CDD" id="cd01948">
    <property type="entry name" value="EAL"/>
    <property type="match status" value="1"/>
</dbReference>
<dbReference type="InterPro" id="IPR000700">
    <property type="entry name" value="PAS-assoc_C"/>
</dbReference>
<dbReference type="Pfam" id="PF13185">
    <property type="entry name" value="GAF_2"/>
    <property type="match status" value="2"/>
</dbReference>
<dbReference type="SUPFAM" id="SSF55781">
    <property type="entry name" value="GAF domain-like"/>
    <property type="match status" value="5"/>
</dbReference>
<dbReference type="Pfam" id="PF00990">
    <property type="entry name" value="GGDEF"/>
    <property type="match status" value="1"/>
</dbReference>
<dbReference type="CDD" id="cd00130">
    <property type="entry name" value="PAS"/>
    <property type="match status" value="4"/>
</dbReference>
<dbReference type="GO" id="GO:0006355">
    <property type="term" value="P:regulation of DNA-templated transcription"/>
    <property type="evidence" value="ECO:0007669"/>
    <property type="project" value="InterPro"/>
</dbReference>
<dbReference type="PANTHER" id="PTHR44757:SF2">
    <property type="entry name" value="BIOFILM ARCHITECTURE MAINTENANCE PROTEIN MBAA"/>
    <property type="match status" value="1"/>
</dbReference>
<evidence type="ECO:0000256" key="1">
    <source>
        <dbReference type="SAM" id="Coils"/>
    </source>
</evidence>
<dbReference type="InterPro" id="IPR000160">
    <property type="entry name" value="GGDEF_dom"/>
</dbReference>